<feature type="compositionally biased region" description="Polar residues" evidence="1">
    <location>
        <begin position="1"/>
        <end position="11"/>
    </location>
</feature>
<feature type="compositionally biased region" description="Basic and acidic residues" evidence="1">
    <location>
        <begin position="74"/>
        <end position="97"/>
    </location>
</feature>
<dbReference type="EMBL" id="JBFOLJ010000010">
    <property type="protein sequence ID" value="KAL2503018.1"/>
    <property type="molecule type" value="Genomic_DNA"/>
</dbReference>
<gene>
    <name evidence="2" type="ORF">Fot_36866</name>
</gene>
<evidence type="ECO:0000313" key="2">
    <source>
        <dbReference type="EMBL" id="KAL2503018.1"/>
    </source>
</evidence>
<dbReference type="PANTHER" id="PTHR34207">
    <property type="entry name" value="PROTEIN BIC1"/>
    <property type="match status" value="1"/>
</dbReference>
<feature type="region of interest" description="Disordered" evidence="1">
    <location>
        <begin position="1"/>
        <end position="97"/>
    </location>
</feature>
<dbReference type="AlphaFoldDB" id="A0ABD1STF6"/>
<evidence type="ECO:0000256" key="1">
    <source>
        <dbReference type="SAM" id="MobiDB-lite"/>
    </source>
</evidence>
<dbReference type="InterPro" id="IPR040374">
    <property type="entry name" value="BIC"/>
</dbReference>
<keyword evidence="3" id="KW-1185">Reference proteome</keyword>
<name>A0ABD1STF6_9LAMI</name>
<accession>A0ABD1STF6</accession>
<dbReference type="Proteomes" id="UP001604277">
    <property type="component" value="Unassembled WGS sequence"/>
</dbReference>
<comment type="caution">
    <text evidence="2">The sequence shown here is derived from an EMBL/GenBank/DDBJ whole genome shotgun (WGS) entry which is preliminary data.</text>
</comment>
<dbReference type="PANTHER" id="PTHR34207:SF2">
    <property type="entry name" value="PROTEIN BIC1"/>
    <property type="match status" value="1"/>
</dbReference>
<proteinExistence type="predicted"/>
<feature type="compositionally biased region" description="Basic and acidic residues" evidence="1">
    <location>
        <begin position="43"/>
        <end position="53"/>
    </location>
</feature>
<dbReference type="CDD" id="cd22645">
    <property type="entry name" value="BIC1_CID"/>
    <property type="match status" value="1"/>
</dbReference>
<organism evidence="2 3">
    <name type="scientific">Forsythia ovata</name>
    <dbReference type="NCBI Taxonomy" id="205694"/>
    <lineage>
        <taxon>Eukaryota</taxon>
        <taxon>Viridiplantae</taxon>
        <taxon>Streptophyta</taxon>
        <taxon>Embryophyta</taxon>
        <taxon>Tracheophyta</taxon>
        <taxon>Spermatophyta</taxon>
        <taxon>Magnoliopsida</taxon>
        <taxon>eudicotyledons</taxon>
        <taxon>Gunneridae</taxon>
        <taxon>Pentapetalae</taxon>
        <taxon>asterids</taxon>
        <taxon>lamiids</taxon>
        <taxon>Lamiales</taxon>
        <taxon>Oleaceae</taxon>
        <taxon>Forsythieae</taxon>
        <taxon>Forsythia</taxon>
    </lineage>
</organism>
<reference evidence="3" key="1">
    <citation type="submission" date="2024-07" db="EMBL/GenBank/DDBJ databases">
        <title>Two chromosome-level genome assemblies of Korean endemic species Abeliophyllum distichum and Forsythia ovata (Oleaceae).</title>
        <authorList>
            <person name="Jang H."/>
        </authorList>
    </citation>
    <scope>NUCLEOTIDE SEQUENCE [LARGE SCALE GENOMIC DNA]</scope>
</reference>
<evidence type="ECO:0000313" key="3">
    <source>
        <dbReference type="Proteomes" id="UP001604277"/>
    </source>
</evidence>
<protein>
    <submittedName>
        <fullName evidence="2">Protein BIC1-like</fullName>
    </submittedName>
</protein>
<sequence length="179" mass="20547">MKMSTPHSSNESEIENIVPPFPTKSKRLHSPEKICFTLQKPFSLEETKSKSEEENQSNETETTLQDSSRSMPMKLEDTRTLVPEPKSKSEATVEDSGRERLKRHRVEVAGRVWIPDIWGQEDLLKDWIDCTAFDASLMNNNIMTARASLVEEGRRTNSSRLRIKNKGSLHYYLIANIQP</sequence>